<feature type="transmembrane region" description="Helical" evidence="6">
    <location>
        <begin position="173"/>
        <end position="193"/>
    </location>
</feature>
<sequence length="364" mass="38575">MTVAAAPAPTPAPPPRGNLLQRLSPAAKRWIALGTWVVATALIAVAFHAIGWQRTVHALRQASVPWLAAAALSNLSILVLWAWQSLVFLPDDCRVSFGRMFEVTALTTTATNTAPAFLGQAAGVGLLAERGGVGMAVALSVLAQHQMVEGIAKLAMLFVAAHVAPLPRWMHDALVGMTIGVVVLIVVLVVSAVSSSRRMRARTVVSETHGAPEHERRVRPRANRLARLRTFLENWAASLVSLRSPGRFALGLLIALLMKLAEAGGWFAVERAFGVSPAAGSPFLALAAVNIASAASASPGNLGVYEAAGFFVYTYLHVPRDVAFALSVAGHLCYLLPLAGCGWLLLSWEEIRGLLVRRRSSAAA</sequence>
<dbReference type="EMBL" id="CP007128">
    <property type="protein sequence ID" value="AHG88309.1"/>
    <property type="molecule type" value="Genomic_DNA"/>
</dbReference>
<evidence type="ECO:0000256" key="2">
    <source>
        <dbReference type="ARBA" id="ARBA00022475"/>
    </source>
</evidence>
<organism evidence="7 8">
    <name type="scientific">Gemmatirosa kalamazoonensis</name>
    <dbReference type="NCBI Taxonomy" id="861299"/>
    <lineage>
        <taxon>Bacteria</taxon>
        <taxon>Pseudomonadati</taxon>
        <taxon>Gemmatimonadota</taxon>
        <taxon>Gemmatimonadia</taxon>
        <taxon>Gemmatimonadales</taxon>
        <taxon>Gemmatimonadaceae</taxon>
        <taxon>Gemmatirosa</taxon>
    </lineage>
</organism>
<keyword evidence="8" id="KW-1185">Reference proteome</keyword>
<keyword evidence="2" id="KW-1003">Cell membrane</keyword>
<dbReference type="Proteomes" id="UP000019151">
    <property type="component" value="Chromosome"/>
</dbReference>
<evidence type="ECO:0000256" key="4">
    <source>
        <dbReference type="ARBA" id="ARBA00022989"/>
    </source>
</evidence>
<evidence type="ECO:0000256" key="1">
    <source>
        <dbReference type="ARBA" id="ARBA00004651"/>
    </source>
</evidence>
<evidence type="ECO:0000313" key="8">
    <source>
        <dbReference type="Proteomes" id="UP000019151"/>
    </source>
</evidence>
<keyword evidence="5 6" id="KW-0472">Membrane</keyword>
<accession>W0RB44</accession>
<dbReference type="RefSeq" id="WP_025409854.1">
    <property type="nucleotide sequence ID" value="NZ_CP007128.1"/>
</dbReference>
<dbReference type="PANTHER" id="PTHR39087:SF2">
    <property type="entry name" value="UPF0104 MEMBRANE PROTEIN MJ1595"/>
    <property type="match status" value="1"/>
</dbReference>
<dbReference type="PANTHER" id="PTHR39087">
    <property type="entry name" value="UPF0104 MEMBRANE PROTEIN MJ1595"/>
    <property type="match status" value="1"/>
</dbReference>
<dbReference type="GO" id="GO:0016740">
    <property type="term" value="F:transferase activity"/>
    <property type="evidence" value="ECO:0007669"/>
    <property type="project" value="UniProtKB-KW"/>
</dbReference>
<keyword evidence="3 6" id="KW-0812">Transmembrane</keyword>
<dbReference type="KEGG" id="gba:J421_0772"/>
<dbReference type="STRING" id="861299.J421_0772"/>
<comment type="subcellular location">
    <subcellularLocation>
        <location evidence="1">Cell membrane</location>
        <topology evidence="1">Multi-pass membrane protein</topology>
    </subcellularLocation>
</comment>
<protein>
    <submittedName>
        <fullName evidence="7">Lysylphosphatidylglycerol synthetase/glycosyltransferase AglD</fullName>
    </submittedName>
</protein>
<dbReference type="GO" id="GO:0005886">
    <property type="term" value="C:plasma membrane"/>
    <property type="evidence" value="ECO:0007669"/>
    <property type="project" value="UniProtKB-SubCell"/>
</dbReference>
<reference evidence="7 8" key="1">
    <citation type="journal article" date="2014" name="Genome Announc.">
        <title>Genome Sequence and Methylome of Soil Bacterium Gemmatirosa kalamazoonensis KBS708T, a Member of the Rarely Cultivated Gemmatimonadetes Phylum.</title>
        <authorList>
            <person name="Debruyn J.M."/>
            <person name="Radosevich M."/>
            <person name="Wommack K.E."/>
            <person name="Polson S.W."/>
            <person name="Hauser L.J."/>
            <person name="Fawaz M.N."/>
            <person name="Korlach J."/>
            <person name="Tsai Y.C."/>
        </authorList>
    </citation>
    <scope>NUCLEOTIDE SEQUENCE [LARGE SCALE GENOMIC DNA]</scope>
    <source>
        <strain evidence="7 8">KBS708</strain>
    </source>
</reference>
<dbReference type="InParanoid" id="W0RB44"/>
<evidence type="ECO:0000256" key="6">
    <source>
        <dbReference type="SAM" id="Phobius"/>
    </source>
</evidence>
<feature type="transmembrane region" description="Helical" evidence="6">
    <location>
        <begin position="248"/>
        <end position="269"/>
    </location>
</feature>
<keyword evidence="4 6" id="KW-1133">Transmembrane helix</keyword>
<gene>
    <name evidence="7" type="ORF">J421_0772</name>
</gene>
<evidence type="ECO:0000313" key="7">
    <source>
        <dbReference type="EMBL" id="AHG88309.1"/>
    </source>
</evidence>
<dbReference type="InterPro" id="IPR022791">
    <property type="entry name" value="L-PG_synthase/AglD"/>
</dbReference>
<dbReference type="Pfam" id="PF03706">
    <property type="entry name" value="LPG_synthase_TM"/>
    <property type="match status" value="1"/>
</dbReference>
<name>W0RB44_9BACT</name>
<dbReference type="HOGENOM" id="CLU_760216_0_0_0"/>
<feature type="transmembrane region" description="Helical" evidence="6">
    <location>
        <begin position="30"/>
        <end position="52"/>
    </location>
</feature>
<dbReference type="AlphaFoldDB" id="W0RB44"/>
<feature type="transmembrane region" description="Helical" evidence="6">
    <location>
        <begin position="275"/>
        <end position="295"/>
    </location>
</feature>
<evidence type="ECO:0000256" key="5">
    <source>
        <dbReference type="ARBA" id="ARBA00023136"/>
    </source>
</evidence>
<evidence type="ECO:0000256" key="3">
    <source>
        <dbReference type="ARBA" id="ARBA00022692"/>
    </source>
</evidence>
<dbReference type="eggNOG" id="COG0392">
    <property type="taxonomic scope" value="Bacteria"/>
</dbReference>
<feature type="transmembrane region" description="Helical" evidence="6">
    <location>
        <begin position="324"/>
        <end position="348"/>
    </location>
</feature>
<dbReference type="NCBIfam" id="TIGR00374">
    <property type="entry name" value="flippase-like domain"/>
    <property type="match status" value="1"/>
</dbReference>
<keyword evidence="7" id="KW-0808">Transferase</keyword>
<proteinExistence type="predicted"/>
<feature type="transmembrane region" description="Helical" evidence="6">
    <location>
        <begin position="64"/>
        <end position="83"/>
    </location>
</feature>